<reference evidence="4 5" key="1">
    <citation type="submission" date="2023-09" db="EMBL/GenBank/DDBJ databases">
        <title>Nesidiocoris tenuis whole genome shotgun sequence.</title>
        <authorList>
            <person name="Shibata T."/>
            <person name="Shimoda M."/>
            <person name="Kobayashi T."/>
            <person name="Uehara T."/>
        </authorList>
    </citation>
    <scope>NUCLEOTIDE SEQUENCE [LARGE SCALE GENOMIC DNA]</scope>
    <source>
        <strain evidence="4 5">Japan</strain>
    </source>
</reference>
<dbReference type="PROSITE" id="PS00141">
    <property type="entry name" value="ASP_PROTEASE"/>
    <property type="match status" value="2"/>
</dbReference>
<evidence type="ECO:0000259" key="3">
    <source>
        <dbReference type="PROSITE" id="PS51767"/>
    </source>
</evidence>
<evidence type="ECO:0000256" key="1">
    <source>
        <dbReference type="ARBA" id="ARBA00007447"/>
    </source>
</evidence>
<dbReference type="EMBL" id="AP028913">
    <property type="protein sequence ID" value="BES94219.1"/>
    <property type="molecule type" value="Genomic_DNA"/>
</dbReference>
<organism evidence="4 5">
    <name type="scientific">Nesidiocoris tenuis</name>
    <dbReference type="NCBI Taxonomy" id="355587"/>
    <lineage>
        <taxon>Eukaryota</taxon>
        <taxon>Metazoa</taxon>
        <taxon>Ecdysozoa</taxon>
        <taxon>Arthropoda</taxon>
        <taxon>Hexapoda</taxon>
        <taxon>Insecta</taxon>
        <taxon>Pterygota</taxon>
        <taxon>Neoptera</taxon>
        <taxon>Paraneoptera</taxon>
        <taxon>Hemiptera</taxon>
        <taxon>Heteroptera</taxon>
        <taxon>Panheteroptera</taxon>
        <taxon>Cimicomorpha</taxon>
        <taxon>Miridae</taxon>
        <taxon>Dicyphina</taxon>
        <taxon>Nesidiocoris</taxon>
    </lineage>
</organism>
<comment type="similarity">
    <text evidence="1 2">Belongs to the peptidase A1 family.</text>
</comment>
<keyword evidence="2" id="KW-0645">Protease</keyword>
<sequence length="395" mass="43191">MVVSLIVSSNCSNLRLPIRIRYPDEQYVNDVLDDLADGDESRSNETARSRGLVFDSGYPEKLKDYLDLQYYGSMALGTPPQMFEVVFDTGSSNILIPSVNCETCIETKSSYDSSQSTTYAANGTPASIAYVTGSADGILSTDTLTVAGVQVTGQTFIEATSETGVWWEHMKYDGVFGLGFQAEAVGDVVPVFDNMMNQNLVNDQLISFFLRKDGSSDDGGEIIFGGIDTTKVDENTIDGIGLLEPNQNWCLSIESVQVITADQDPVTITSNSIGLIDTGTSKILGPRDQILALHDSLGCKFDKTKDIGWVLCDKVPSLPSVSITFSGRTYTLSPTDYTRKFPGKKTCLTVFSIVEDLEYYDWIIGNAFMAKYYTVFDYGKKTVSFAEILAGVNPE</sequence>
<evidence type="ECO:0000313" key="5">
    <source>
        <dbReference type="Proteomes" id="UP001307889"/>
    </source>
</evidence>
<dbReference type="InterPro" id="IPR001461">
    <property type="entry name" value="Aspartic_peptidase_A1"/>
</dbReference>
<dbReference type="Proteomes" id="UP001307889">
    <property type="component" value="Chromosome 5"/>
</dbReference>
<dbReference type="PRINTS" id="PR00792">
    <property type="entry name" value="PEPSIN"/>
</dbReference>
<evidence type="ECO:0000256" key="2">
    <source>
        <dbReference type="RuleBase" id="RU000454"/>
    </source>
</evidence>
<dbReference type="PANTHER" id="PTHR47966">
    <property type="entry name" value="BETA-SITE APP-CLEAVING ENZYME, ISOFORM A-RELATED"/>
    <property type="match status" value="1"/>
</dbReference>
<evidence type="ECO:0000313" key="4">
    <source>
        <dbReference type="EMBL" id="BES94219.1"/>
    </source>
</evidence>
<keyword evidence="5" id="KW-1185">Reference proteome</keyword>
<dbReference type="InterPro" id="IPR021109">
    <property type="entry name" value="Peptidase_aspartic_dom_sf"/>
</dbReference>
<dbReference type="InterPro" id="IPR033121">
    <property type="entry name" value="PEPTIDASE_A1"/>
</dbReference>
<dbReference type="SUPFAM" id="SSF50630">
    <property type="entry name" value="Acid proteases"/>
    <property type="match status" value="1"/>
</dbReference>
<dbReference type="Gene3D" id="2.40.70.10">
    <property type="entry name" value="Acid Proteases"/>
    <property type="match status" value="2"/>
</dbReference>
<keyword evidence="2" id="KW-0378">Hydrolase</keyword>
<protein>
    <submittedName>
        <fullName evidence="4">Cathepsin</fullName>
    </submittedName>
</protein>
<keyword evidence="2" id="KW-0064">Aspartyl protease</keyword>
<accession>A0ABN7ARY0</accession>
<dbReference type="PROSITE" id="PS51767">
    <property type="entry name" value="PEPTIDASE_A1"/>
    <property type="match status" value="1"/>
</dbReference>
<proteinExistence type="inferred from homology"/>
<dbReference type="Pfam" id="PF00026">
    <property type="entry name" value="Asp"/>
    <property type="match status" value="1"/>
</dbReference>
<gene>
    <name evidence="4" type="ORF">NTJ_07028</name>
</gene>
<name>A0ABN7ARY0_9HEMI</name>
<feature type="domain" description="Peptidase A1" evidence="3">
    <location>
        <begin position="70"/>
        <end position="386"/>
    </location>
</feature>
<dbReference type="InterPro" id="IPR001969">
    <property type="entry name" value="Aspartic_peptidase_AS"/>
</dbReference>